<evidence type="ECO:0000256" key="1">
    <source>
        <dbReference type="ARBA" id="ARBA00008791"/>
    </source>
</evidence>
<dbReference type="Gene3D" id="3.40.50.620">
    <property type="entry name" value="HUPs"/>
    <property type="match status" value="1"/>
</dbReference>
<dbReference type="PANTHER" id="PTHR46268">
    <property type="entry name" value="STRESS RESPONSE PROTEIN NHAX"/>
    <property type="match status" value="1"/>
</dbReference>
<dbReference type="PANTHER" id="PTHR46268:SF6">
    <property type="entry name" value="UNIVERSAL STRESS PROTEIN UP12"/>
    <property type="match status" value="1"/>
</dbReference>
<sequence length="135" mass="14249">MFSHILIPVALDHEGAAARKIATARHLLAPGGRITLLTVLEDIPGFVAEFVTVREANHLTNKVREKLAAIAAEHGDVESDVVRGKAGVQICAYAAEKGVDLIVVSAQSPDARGYALGSTAARAARRAPCSVFILR</sequence>
<dbReference type="PRINTS" id="PR01438">
    <property type="entry name" value="UNVRSLSTRESS"/>
</dbReference>
<accession>A0A1Y5TGA0</accession>
<protein>
    <submittedName>
        <fullName evidence="3">Universal stress protein family protein</fullName>
    </submittedName>
</protein>
<proteinExistence type="inferred from homology"/>
<dbReference type="InterPro" id="IPR006016">
    <property type="entry name" value="UspA"/>
</dbReference>
<reference evidence="3 4" key="1">
    <citation type="submission" date="2017-03" db="EMBL/GenBank/DDBJ databases">
        <authorList>
            <person name="Afonso C.L."/>
            <person name="Miller P.J."/>
            <person name="Scott M.A."/>
            <person name="Spackman E."/>
            <person name="Goraichik I."/>
            <person name="Dimitrov K.M."/>
            <person name="Suarez D.L."/>
            <person name="Swayne D.E."/>
        </authorList>
    </citation>
    <scope>NUCLEOTIDE SEQUENCE [LARGE SCALE GENOMIC DNA]</scope>
    <source>
        <strain evidence="3 4">CECT 7680</strain>
    </source>
</reference>
<dbReference type="Pfam" id="PF00582">
    <property type="entry name" value="Usp"/>
    <property type="match status" value="1"/>
</dbReference>
<dbReference type="OrthoDB" id="9792500at2"/>
<evidence type="ECO:0000313" key="4">
    <source>
        <dbReference type="Proteomes" id="UP000193409"/>
    </source>
</evidence>
<feature type="domain" description="UspA" evidence="2">
    <location>
        <begin position="1"/>
        <end position="135"/>
    </location>
</feature>
<dbReference type="RefSeq" id="WP_085869633.1">
    <property type="nucleotide sequence ID" value="NZ_FWFQ01000027.1"/>
</dbReference>
<gene>
    <name evidence="3" type="ORF">PSA7680_03136</name>
</gene>
<evidence type="ECO:0000313" key="3">
    <source>
        <dbReference type="EMBL" id="SLN59715.1"/>
    </source>
</evidence>
<keyword evidence="4" id="KW-1185">Reference proteome</keyword>
<dbReference type="InterPro" id="IPR006015">
    <property type="entry name" value="Universal_stress_UspA"/>
</dbReference>
<dbReference type="Proteomes" id="UP000193409">
    <property type="component" value="Unassembled WGS sequence"/>
</dbReference>
<comment type="similarity">
    <text evidence="1">Belongs to the universal stress protein A family.</text>
</comment>
<dbReference type="AlphaFoldDB" id="A0A1Y5TGA0"/>
<evidence type="ECO:0000259" key="2">
    <source>
        <dbReference type="Pfam" id="PF00582"/>
    </source>
</evidence>
<dbReference type="SUPFAM" id="SSF52402">
    <property type="entry name" value="Adenine nucleotide alpha hydrolases-like"/>
    <property type="match status" value="1"/>
</dbReference>
<organism evidence="3 4">
    <name type="scientific">Pseudoruegeria aquimaris</name>
    <dbReference type="NCBI Taxonomy" id="393663"/>
    <lineage>
        <taxon>Bacteria</taxon>
        <taxon>Pseudomonadati</taxon>
        <taxon>Pseudomonadota</taxon>
        <taxon>Alphaproteobacteria</taxon>
        <taxon>Rhodobacterales</taxon>
        <taxon>Roseobacteraceae</taxon>
        <taxon>Pseudoruegeria</taxon>
    </lineage>
</organism>
<dbReference type="CDD" id="cd00293">
    <property type="entry name" value="USP-like"/>
    <property type="match status" value="1"/>
</dbReference>
<dbReference type="InterPro" id="IPR014729">
    <property type="entry name" value="Rossmann-like_a/b/a_fold"/>
</dbReference>
<name>A0A1Y5TGA0_9RHOB</name>
<dbReference type="EMBL" id="FWFQ01000027">
    <property type="protein sequence ID" value="SLN59715.1"/>
    <property type="molecule type" value="Genomic_DNA"/>
</dbReference>